<sequence length="274" mass="30186">MGVITISRQKGSLGDDIASLAAVKLGYRVVDAREYHRLALKCDEKFQGACAAFETEMSLGFFERLFFKEPANASLFASLNCELASSGNVILLGRGAQIVLNNEPGVLHTRILAPKDLRMKRIAQKKGISIDEAAEYLNHYDKRRRALVENVFAKDLSDFSLYDLVLNTANLSAESCALLICQAKEMLGEGTSQQAFKERMAGMALAKRVESALKKQIPTLPHRDISVEWAGAENLILTGIVRGKRNREIALKLAREQPGVGSVTDELKTIDLSF</sequence>
<evidence type="ECO:0000313" key="2">
    <source>
        <dbReference type="EMBL" id="KIX14386.1"/>
    </source>
</evidence>
<dbReference type="InterPro" id="IPR027417">
    <property type="entry name" value="P-loop_NTPase"/>
</dbReference>
<dbReference type="Proteomes" id="UP000032233">
    <property type="component" value="Unassembled WGS sequence"/>
</dbReference>
<dbReference type="Gene3D" id="3.40.50.300">
    <property type="entry name" value="P-loop containing nucleotide triphosphate hydrolases"/>
    <property type="match status" value="1"/>
</dbReference>
<dbReference type="RefSeq" id="WP_044348106.1">
    <property type="nucleotide sequence ID" value="NZ_AZAC01000011.1"/>
</dbReference>
<dbReference type="PROSITE" id="PS50914">
    <property type="entry name" value="BON"/>
    <property type="match status" value="1"/>
</dbReference>
<dbReference type="Pfam" id="PF04972">
    <property type="entry name" value="BON"/>
    <property type="match status" value="1"/>
</dbReference>
<dbReference type="STRING" id="1429043.X474_09385"/>
<accession>A0A0D2JFA2</accession>
<gene>
    <name evidence="2" type="ORF">X474_09385</name>
</gene>
<dbReference type="InterPro" id="IPR007055">
    <property type="entry name" value="BON_dom"/>
</dbReference>
<dbReference type="InParanoid" id="A0A0D2JFA2"/>
<comment type="caution">
    <text evidence="2">The sequence shown here is derived from an EMBL/GenBank/DDBJ whole genome shotgun (WGS) entry which is preliminary data.</text>
</comment>
<evidence type="ECO:0000259" key="1">
    <source>
        <dbReference type="PROSITE" id="PS50914"/>
    </source>
</evidence>
<proteinExistence type="predicted"/>
<dbReference type="OrthoDB" id="7929987at2"/>
<reference evidence="2 3" key="1">
    <citation type="submission" date="2013-11" db="EMBL/GenBank/DDBJ databases">
        <title>Metagenomic analysis of a methanogenic consortium involved in long chain n-alkane degradation.</title>
        <authorList>
            <person name="Davidova I.A."/>
            <person name="Callaghan A.V."/>
            <person name="Wawrik B."/>
            <person name="Pruitt S."/>
            <person name="Marks C."/>
            <person name="Duncan K.E."/>
            <person name="Suflita J.M."/>
        </authorList>
    </citation>
    <scope>NUCLEOTIDE SEQUENCE [LARGE SCALE GENOMIC DNA]</scope>
    <source>
        <strain evidence="2 3">SPR</strain>
    </source>
</reference>
<dbReference type="Pfam" id="PF13189">
    <property type="entry name" value="Cytidylate_kin2"/>
    <property type="match status" value="1"/>
</dbReference>
<keyword evidence="3" id="KW-1185">Reference proteome</keyword>
<protein>
    <recommendedName>
        <fullName evidence="1">BON domain-containing protein</fullName>
    </recommendedName>
</protein>
<organism evidence="2 3">
    <name type="scientific">Dethiosulfatarculus sandiegensis</name>
    <dbReference type="NCBI Taxonomy" id="1429043"/>
    <lineage>
        <taxon>Bacteria</taxon>
        <taxon>Pseudomonadati</taxon>
        <taxon>Thermodesulfobacteriota</taxon>
        <taxon>Desulfarculia</taxon>
        <taxon>Desulfarculales</taxon>
        <taxon>Desulfarculaceae</taxon>
        <taxon>Dethiosulfatarculus</taxon>
    </lineage>
</organism>
<evidence type="ECO:0000313" key="3">
    <source>
        <dbReference type="Proteomes" id="UP000032233"/>
    </source>
</evidence>
<feature type="domain" description="BON" evidence="1">
    <location>
        <begin position="201"/>
        <end position="271"/>
    </location>
</feature>
<name>A0A0D2JFA2_9BACT</name>
<dbReference type="AlphaFoldDB" id="A0A0D2JFA2"/>
<dbReference type="EMBL" id="AZAC01000011">
    <property type="protein sequence ID" value="KIX14386.1"/>
    <property type="molecule type" value="Genomic_DNA"/>
</dbReference>